<keyword evidence="8" id="KW-1185">Reference proteome</keyword>
<proteinExistence type="predicted"/>
<dbReference type="RefSeq" id="XP_049131288.1">
    <property type="nucleotide sequence ID" value="XM_049275331.1"/>
</dbReference>
<evidence type="ECO:0000313" key="7">
    <source>
        <dbReference type="EMBL" id="GKT48938.1"/>
    </source>
</evidence>
<evidence type="ECO:0000256" key="3">
    <source>
        <dbReference type="ARBA" id="ARBA00022692"/>
    </source>
</evidence>
<evidence type="ECO:0000256" key="2">
    <source>
        <dbReference type="ARBA" id="ARBA00022448"/>
    </source>
</evidence>
<evidence type="ECO:0000313" key="8">
    <source>
        <dbReference type="Proteomes" id="UP001055115"/>
    </source>
</evidence>
<keyword evidence="4 6" id="KW-1133">Transmembrane helix</keyword>
<evidence type="ECO:0000256" key="1">
    <source>
        <dbReference type="ARBA" id="ARBA00004141"/>
    </source>
</evidence>
<feature type="transmembrane region" description="Helical" evidence="6">
    <location>
        <begin position="15"/>
        <end position="35"/>
    </location>
</feature>
<dbReference type="AlphaFoldDB" id="A0AA37PB01"/>
<reference evidence="7 8" key="1">
    <citation type="submission" date="2022-03" db="EMBL/GenBank/DDBJ databases">
        <title>Genome data of Colletotrichum spp.</title>
        <authorList>
            <person name="Utami Y.D."/>
            <person name="Hiruma K."/>
        </authorList>
    </citation>
    <scope>NUCLEOTIDE SEQUENCE [LARGE SCALE GENOMIC DNA]</scope>
    <source>
        <strain evidence="7 8">MAFF 239500</strain>
    </source>
</reference>
<dbReference type="EMBL" id="BQXU01000026">
    <property type="protein sequence ID" value="GKT48938.1"/>
    <property type="molecule type" value="Genomic_DNA"/>
</dbReference>
<dbReference type="GeneID" id="73329921"/>
<accession>A0AA37PB01</accession>
<comment type="subcellular location">
    <subcellularLocation>
        <location evidence="1">Membrane</location>
        <topology evidence="1">Multi-pass membrane protein</topology>
    </subcellularLocation>
</comment>
<evidence type="ECO:0000256" key="6">
    <source>
        <dbReference type="SAM" id="Phobius"/>
    </source>
</evidence>
<feature type="transmembrane region" description="Helical" evidence="6">
    <location>
        <begin position="106"/>
        <end position="131"/>
    </location>
</feature>
<feature type="transmembrane region" description="Helical" evidence="6">
    <location>
        <begin position="47"/>
        <end position="66"/>
    </location>
</feature>
<dbReference type="GO" id="GO:0016020">
    <property type="term" value="C:membrane"/>
    <property type="evidence" value="ECO:0007669"/>
    <property type="project" value="UniProtKB-SubCell"/>
</dbReference>
<organism evidence="7 8">
    <name type="scientific">Colletotrichum spaethianum</name>
    <dbReference type="NCBI Taxonomy" id="700344"/>
    <lineage>
        <taxon>Eukaryota</taxon>
        <taxon>Fungi</taxon>
        <taxon>Dikarya</taxon>
        <taxon>Ascomycota</taxon>
        <taxon>Pezizomycotina</taxon>
        <taxon>Sordariomycetes</taxon>
        <taxon>Hypocreomycetidae</taxon>
        <taxon>Glomerellales</taxon>
        <taxon>Glomerellaceae</taxon>
        <taxon>Colletotrichum</taxon>
        <taxon>Colletotrichum spaethianum species complex</taxon>
    </lineage>
</organism>
<evidence type="ECO:0000256" key="5">
    <source>
        <dbReference type="ARBA" id="ARBA00023136"/>
    </source>
</evidence>
<dbReference type="PANTHER" id="PTHR43791">
    <property type="entry name" value="PERMEASE-RELATED"/>
    <property type="match status" value="1"/>
</dbReference>
<dbReference type="PANTHER" id="PTHR43791:SF63">
    <property type="entry name" value="HIGH AFFINITY CYSTEINE TRANSPORTER"/>
    <property type="match status" value="1"/>
</dbReference>
<keyword evidence="3 6" id="KW-0812">Transmembrane</keyword>
<dbReference type="GO" id="GO:0033229">
    <property type="term" value="F:cysteine transmembrane transporter activity"/>
    <property type="evidence" value="ECO:0007669"/>
    <property type="project" value="TreeGrafter"/>
</dbReference>
<dbReference type="Proteomes" id="UP001055115">
    <property type="component" value="Unassembled WGS sequence"/>
</dbReference>
<keyword evidence="5 6" id="KW-0472">Membrane</keyword>
<gene>
    <name evidence="7" type="ORF">ColSpa_09119</name>
</gene>
<name>A0AA37PB01_9PEZI</name>
<comment type="caution">
    <text evidence="7">The sequence shown here is derived from an EMBL/GenBank/DDBJ whole genome shotgun (WGS) entry which is preliminary data.</text>
</comment>
<dbReference type="SUPFAM" id="SSF103473">
    <property type="entry name" value="MFS general substrate transporter"/>
    <property type="match status" value="1"/>
</dbReference>
<feature type="transmembrane region" description="Helical" evidence="6">
    <location>
        <begin position="78"/>
        <end position="94"/>
    </location>
</feature>
<dbReference type="InterPro" id="IPR036259">
    <property type="entry name" value="MFS_trans_sf"/>
</dbReference>
<sequence length="172" mass="19303">MLTASWIDRRYKQTILAMMGAVIPTIAGTVVLLTVEFQPSKKVGLLLAYYIMISFWACSGLALSLVTRNVAGQTKKGVVITSNFVFWAVGNSIGPQVFRAKDAPRYFLALAVILGCFVLLVIVLFVLRTYYVWQNKLREGKIARGEAVADATHTHAFEDMTDKEDVNFRYHY</sequence>
<evidence type="ECO:0000256" key="4">
    <source>
        <dbReference type="ARBA" id="ARBA00022989"/>
    </source>
</evidence>
<protein>
    <submittedName>
        <fullName evidence="7">Transporter</fullName>
    </submittedName>
</protein>
<keyword evidence="2" id="KW-0813">Transport</keyword>